<protein>
    <submittedName>
        <fullName evidence="2">Uncharacterized protein</fullName>
    </submittedName>
</protein>
<keyword evidence="3" id="KW-1185">Reference proteome</keyword>
<dbReference type="GeneID" id="97030237"/>
<organism evidence="2 3">
    <name type="scientific">Helcococcus ovis</name>
    <dbReference type="NCBI Taxonomy" id="72026"/>
    <lineage>
        <taxon>Bacteria</taxon>
        <taxon>Bacillati</taxon>
        <taxon>Bacillota</taxon>
        <taxon>Tissierellia</taxon>
        <taxon>Tissierellales</taxon>
        <taxon>Peptoniphilaceae</taxon>
        <taxon>Helcococcus</taxon>
    </lineage>
</organism>
<gene>
    <name evidence="2" type="ORF">EQF91_04255</name>
</gene>
<accession>A0A4R9C2U5</accession>
<name>A0A4R9C2U5_9FIRM</name>
<proteinExistence type="predicted"/>
<evidence type="ECO:0000256" key="1">
    <source>
        <dbReference type="SAM" id="Phobius"/>
    </source>
</evidence>
<dbReference type="RefSeq" id="WP_134711241.1">
    <property type="nucleotide sequence ID" value="NZ_CP119081.1"/>
</dbReference>
<comment type="caution">
    <text evidence="2">The sequence shown here is derived from an EMBL/GenBank/DDBJ whole genome shotgun (WGS) entry which is preliminary data.</text>
</comment>
<keyword evidence="1" id="KW-0472">Membrane</keyword>
<dbReference type="AlphaFoldDB" id="A0A4R9C2U5"/>
<dbReference type="Proteomes" id="UP000297454">
    <property type="component" value="Unassembled WGS sequence"/>
</dbReference>
<sequence length="74" mass="8304">MNKNKKIAFRFLLGSIFFIIAGIIVLYNKDLRNSNTLGILLITIGSSWSAIGSAIAYKYQKLENNSSNNQNKLH</sequence>
<feature type="transmembrane region" description="Helical" evidence="1">
    <location>
        <begin position="39"/>
        <end position="57"/>
    </location>
</feature>
<evidence type="ECO:0000313" key="3">
    <source>
        <dbReference type="Proteomes" id="UP000297454"/>
    </source>
</evidence>
<keyword evidence="1" id="KW-1133">Transmembrane helix</keyword>
<dbReference type="EMBL" id="SCFR01000011">
    <property type="protein sequence ID" value="TFF66309.1"/>
    <property type="molecule type" value="Genomic_DNA"/>
</dbReference>
<keyword evidence="1" id="KW-0812">Transmembrane</keyword>
<evidence type="ECO:0000313" key="2">
    <source>
        <dbReference type="EMBL" id="TFF66309.1"/>
    </source>
</evidence>
<feature type="transmembrane region" description="Helical" evidence="1">
    <location>
        <begin position="7"/>
        <end position="27"/>
    </location>
</feature>
<reference evidence="2 3" key="1">
    <citation type="submission" date="2019-01" db="EMBL/GenBank/DDBJ databases">
        <title>Draft Genome Sequences of Helcococcus ovis Strains Isolated from the Uterus and Vagina of Dairy Cows with Metritis.</title>
        <authorList>
            <person name="Cunha F."/>
            <person name="Jeon S.J."/>
            <person name="Kutzer P."/>
            <person name="Galvao K.N."/>
        </authorList>
    </citation>
    <scope>NUCLEOTIDE SEQUENCE [LARGE SCALE GENOMIC DNA]</scope>
    <source>
        <strain evidence="2 3">KG-37</strain>
    </source>
</reference>